<sequence>MTGFLVRRAAAAIAVLWLVSAAVFTLLHVVAPHPERVIGGPRASAETLAAIRADLGLDEPLFVQYGRFAGGLLRGDLGRSYQSGEPVAGMLADRLPVTVLLVGGGCALALLLGVALGVGGLSRPRLADTVVLGVAATPVFLVGLLLLAALFAGLGAAGLHLVEPGPPMAGHFWRRMALPWLTLGLVLAASYARLTRVTLAETLGADHVRAARSRGVAERRLVWRHGLRVAAVPLATQLGVDMGALLSGAVVVEKVFGVQGAGQLTAQAVAVGDAPVVLGAVLAGACCAVAAATVVDVAVAALDPVSRFWSPSPS</sequence>
<dbReference type="RefSeq" id="WP_344824699.1">
    <property type="nucleotide sequence ID" value="NZ_BAAAUV010000004.1"/>
</dbReference>
<dbReference type="InterPro" id="IPR035906">
    <property type="entry name" value="MetI-like_sf"/>
</dbReference>
<gene>
    <name evidence="9" type="ORF">GCM10010468_18340</name>
</gene>
<organism evidence="9 10">
    <name type="scientific">Actinocorallia longicatena</name>
    <dbReference type="NCBI Taxonomy" id="111803"/>
    <lineage>
        <taxon>Bacteria</taxon>
        <taxon>Bacillati</taxon>
        <taxon>Actinomycetota</taxon>
        <taxon>Actinomycetes</taxon>
        <taxon>Streptosporangiales</taxon>
        <taxon>Thermomonosporaceae</taxon>
        <taxon>Actinocorallia</taxon>
    </lineage>
</organism>
<dbReference type="Pfam" id="PF00528">
    <property type="entry name" value="BPD_transp_1"/>
    <property type="match status" value="1"/>
</dbReference>
<accession>A0ABP6Q7M6</accession>
<comment type="similarity">
    <text evidence="7">Belongs to the binding-protein-dependent transport system permease family.</text>
</comment>
<dbReference type="PANTHER" id="PTHR43163">
    <property type="entry name" value="DIPEPTIDE TRANSPORT SYSTEM PERMEASE PROTEIN DPPB-RELATED"/>
    <property type="match status" value="1"/>
</dbReference>
<proteinExistence type="inferred from homology"/>
<comment type="caution">
    <text evidence="9">The sequence shown here is derived from an EMBL/GenBank/DDBJ whole genome shotgun (WGS) entry which is preliminary data.</text>
</comment>
<protein>
    <submittedName>
        <fullName evidence="9">ABC transporter permease</fullName>
    </submittedName>
</protein>
<dbReference type="SUPFAM" id="SSF161098">
    <property type="entry name" value="MetI-like"/>
    <property type="match status" value="1"/>
</dbReference>
<dbReference type="EMBL" id="BAAAUV010000004">
    <property type="protein sequence ID" value="GAA3203998.1"/>
    <property type="molecule type" value="Genomic_DNA"/>
</dbReference>
<dbReference type="PANTHER" id="PTHR43163:SF3">
    <property type="entry name" value="PEPTIDE ABC TRANSPORTER PERMEASE PROTEIN"/>
    <property type="match status" value="1"/>
</dbReference>
<evidence type="ECO:0000256" key="7">
    <source>
        <dbReference type="RuleBase" id="RU363032"/>
    </source>
</evidence>
<evidence type="ECO:0000313" key="10">
    <source>
        <dbReference type="Proteomes" id="UP001501237"/>
    </source>
</evidence>
<dbReference type="CDD" id="cd06261">
    <property type="entry name" value="TM_PBP2"/>
    <property type="match status" value="1"/>
</dbReference>
<evidence type="ECO:0000256" key="3">
    <source>
        <dbReference type="ARBA" id="ARBA00022475"/>
    </source>
</evidence>
<evidence type="ECO:0000256" key="1">
    <source>
        <dbReference type="ARBA" id="ARBA00004651"/>
    </source>
</evidence>
<reference evidence="10" key="1">
    <citation type="journal article" date="2019" name="Int. J. Syst. Evol. Microbiol.">
        <title>The Global Catalogue of Microorganisms (GCM) 10K type strain sequencing project: providing services to taxonomists for standard genome sequencing and annotation.</title>
        <authorList>
            <consortium name="The Broad Institute Genomics Platform"/>
            <consortium name="The Broad Institute Genome Sequencing Center for Infectious Disease"/>
            <person name="Wu L."/>
            <person name="Ma J."/>
        </authorList>
    </citation>
    <scope>NUCLEOTIDE SEQUENCE [LARGE SCALE GENOMIC DNA]</scope>
    <source>
        <strain evidence="10">JCM 9377</strain>
    </source>
</reference>
<evidence type="ECO:0000256" key="6">
    <source>
        <dbReference type="ARBA" id="ARBA00023136"/>
    </source>
</evidence>
<dbReference type="InterPro" id="IPR045621">
    <property type="entry name" value="BPD_transp_1_N"/>
</dbReference>
<evidence type="ECO:0000256" key="2">
    <source>
        <dbReference type="ARBA" id="ARBA00022448"/>
    </source>
</evidence>
<evidence type="ECO:0000256" key="4">
    <source>
        <dbReference type="ARBA" id="ARBA00022692"/>
    </source>
</evidence>
<keyword evidence="6 7" id="KW-0472">Membrane</keyword>
<feature type="transmembrane region" description="Helical" evidence="7">
    <location>
        <begin position="95"/>
        <end position="118"/>
    </location>
</feature>
<dbReference type="PROSITE" id="PS50928">
    <property type="entry name" value="ABC_TM1"/>
    <property type="match status" value="1"/>
</dbReference>
<dbReference type="Proteomes" id="UP001501237">
    <property type="component" value="Unassembled WGS sequence"/>
</dbReference>
<feature type="transmembrane region" description="Helical" evidence="7">
    <location>
        <begin position="177"/>
        <end position="194"/>
    </location>
</feature>
<comment type="subcellular location">
    <subcellularLocation>
        <location evidence="1 7">Cell membrane</location>
        <topology evidence="1 7">Multi-pass membrane protein</topology>
    </subcellularLocation>
</comment>
<feature type="transmembrane region" description="Helical" evidence="7">
    <location>
        <begin position="130"/>
        <end position="157"/>
    </location>
</feature>
<name>A0ABP6Q7M6_9ACTN</name>
<keyword evidence="10" id="KW-1185">Reference proteome</keyword>
<evidence type="ECO:0000256" key="5">
    <source>
        <dbReference type="ARBA" id="ARBA00022989"/>
    </source>
</evidence>
<keyword evidence="3" id="KW-1003">Cell membrane</keyword>
<evidence type="ECO:0000259" key="8">
    <source>
        <dbReference type="PROSITE" id="PS50928"/>
    </source>
</evidence>
<keyword evidence="4 7" id="KW-0812">Transmembrane</keyword>
<evidence type="ECO:0000313" key="9">
    <source>
        <dbReference type="EMBL" id="GAA3203998.1"/>
    </source>
</evidence>
<keyword evidence="2 7" id="KW-0813">Transport</keyword>
<dbReference type="Pfam" id="PF19300">
    <property type="entry name" value="BPD_transp_1_N"/>
    <property type="match status" value="1"/>
</dbReference>
<dbReference type="Gene3D" id="1.10.3720.10">
    <property type="entry name" value="MetI-like"/>
    <property type="match status" value="1"/>
</dbReference>
<feature type="domain" description="ABC transmembrane type-1" evidence="8">
    <location>
        <begin position="95"/>
        <end position="299"/>
    </location>
</feature>
<dbReference type="InterPro" id="IPR000515">
    <property type="entry name" value="MetI-like"/>
</dbReference>
<keyword evidence="5 7" id="KW-1133">Transmembrane helix</keyword>